<reference evidence="1 2" key="1">
    <citation type="journal article" date="2014" name="Agronomy (Basel)">
        <title>A Draft Genome Sequence for Ensete ventricosum, the Drought-Tolerant Tree Against Hunger.</title>
        <authorList>
            <person name="Harrison J."/>
            <person name="Moore K.A."/>
            <person name="Paszkiewicz K."/>
            <person name="Jones T."/>
            <person name="Grant M."/>
            <person name="Ambacheew D."/>
            <person name="Muzemil S."/>
            <person name="Studholme D.J."/>
        </authorList>
    </citation>
    <scope>NUCLEOTIDE SEQUENCE [LARGE SCALE GENOMIC DNA]</scope>
</reference>
<sequence length="70" mass="7858">MGDVDTELPVRGTARRGVSFFQTRNYCCGPEAMARARSPSSWAPQGNLDRGQWECREADVLPRLGQWRCG</sequence>
<accession>A0A426X2E9</accession>
<protein>
    <submittedName>
        <fullName evidence="1">Uncharacterized protein</fullName>
    </submittedName>
</protein>
<dbReference type="EMBL" id="AMZH03028562">
    <property type="protein sequence ID" value="RRT33643.1"/>
    <property type="molecule type" value="Genomic_DNA"/>
</dbReference>
<dbReference type="Proteomes" id="UP000287651">
    <property type="component" value="Unassembled WGS sequence"/>
</dbReference>
<evidence type="ECO:0000313" key="1">
    <source>
        <dbReference type="EMBL" id="RRT33643.1"/>
    </source>
</evidence>
<gene>
    <name evidence="1" type="ORF">B296_00058651</name>
</gene>
<proteinExistence type="predicted"/>
<comment type="caution">
    <text evidence="1">The sequence shown here is derived from an EMBL/GenBank/DDBJ whole genome shotgun (WGS) entry which is preliminary data.</text>
</comment>
<dbReference type="AlphaFoldDB" id="A0A426X2E9"/>
<organism evidence="1 2">
    <name type="scientific">Ensete ventricosum</name>
    <name type="common">Abyssinian banana</name>
    <name type="synonym">Musa ensete</name>
    <dbReference type="NCBI Taxonomy" id="4639"/>
    <lineage>
        <taxon>Eukaryota</taxon>
        <taxon>Viridiplantae</taxon>
        <taxon>Streptophyta</taxon>
        <taxon>Embryophyta</taxon>
        <taxon>Tracheophyta</taxon>
        <taxon>Spermatophyta</taxon>
        <taxon>Magnoliopsida</taxon>
        <taxon>Liliopsida</taxon>
        <taxon>Zingiberales</taxon>
        <taxon>Musaceae</taxon>
        <taxon>Ensete</taxon>
    </lineage>
</organism>
<evidence type="ECO:0000313" key="2">
    <source>
        <dbReference type="Proteomes" id="UP000287651"/>
    </source>
</evidence>
<name>A0A426X2E9_ENSVE</name>